<reference evidence="4 5" key="1">
    <citation type="submission" date="2015-10" db="EMBL/GenBank/DDBJ databases">
        <title>Full genome of DAOMC 229536 Phialocephala scopiformis, a fungal endophyte of spruce producing the potent anti-insectan compound rugulosin.</title>
        <authorList>
            <consortium name="DOE Joint Genome Institute"/>
            <person name="Walker A.K."/>
            <person name="Frasz S.L."/>
            <person name="Seifert K.A."/>
            <person name="Miller J.D."/>
            <person name="Mondo S.J."/>
            <person name="Labutti K."/>
            <person name="Lipzen A."/>
            <person name="Dockter R."/>
            <person name="Kennedy M."/>
            <person name="Grigoriev I.V."/>
            <person name="Spatafora J.W."/>
        </authorList>
    </citation>
    <scope>NUCLEOTIDE SEQUENCE [LARGE SCALE GENOMIC DNA]</scope>
    <source>
        <strain evidence="4 5">CBS 120377</strain>
    </source>
</reference>
<dbReference type="EMBL" id="KQ947427">
    <property type="protein sequence ID" value="KUJ11340.1"/>
    <property type="molecule type" value="Genomic_DNA"/>
</dbReference>
<keyword evidence="5" id="KW-1185">Reference proteome</keyword>
<dbReference type="InterPro" id="IPR001138">
    <property type="entry name" value="Zn2Cys6_DnaBD"/>
</dbReference>
<evidence type="ECO:0000313" key="5">
    <source>
        <dbReference type="Proteomes" id="UP000070700"/>
    </source>
</evidence>
<dbReference type="GeneID" id="28832757"/>
<name>A0A194WTQ9_MOLSC</name>
<dbReference type="GO" id="GO:0008270">
    <property type="term" value="F:zinc ion binding"/>
    <property type="evidence" value="ECO:0007669"/>
    <property type="project" value="InterPro"/>
</dbReference>
<keyword evidence="1" id="KW-0539">Nucleus</keyword>
<dbReference type="AlphaFoldDB" id="A0A194WTQ9"/>
<evidence type="ECO:0000256" key="1">
    <source>
        <dbReference type="ARBA" id="ARBA00023242"/>
    </source>
</evidence>
<dbReference type="PANTHER" id="PTHR38111:SF2">
    <property type="entry name" value="FINGER DOMAIN PROTEIN, PUTATIVE (AFU_ORTHOLOGUE AFUA_1G01560)-RELATED"/>
    <property type="match status" value="1"/>
</dbReference>
<dbReference type="Pfam" id="PF00172">
    <property type="entry name" value="Zn_clus"/>
    <property type="match status" value="1"/>
</dbReference>
<gene>
    <name evidence="4" type="ORF">LY89DRAFT_786952</name>
</gene>
<dbReference type="PROSITE" id="PS00463">
    <property type="entry name" value="ZN2_CY6_FUNGAL_1"/>
    <property type="match status" value="1"/>
</dbReference>
<dbReference type="PROSITE" id="PS50048">
    <property type="entry name" value="ZN2_CY6_FUNGAL_2"/>
    <property type="match status" value="1"/>
</dbReference>
<dbReference type="Gene3D" id="4.10.240.10">
    <property type="entry name" value="Zn(2)-C6 fungal-type DNA-binding domain"/>
    <property type="match status" value="1"/>
</dbReference>
<dbReference type="InParanoid" id="A0A194WTQ9"/>
<feature type="region of interest" description="Disordered" evidence="2">
    <location>
        <begin position="53"/>
        <end position="76"/>
    </location>
</feature>
<dbReference type="KEGG" id="psco:LY89DRAFT_786952"/>
<evidence type="ECO:0000256" key="2">
    <source>
        <dbReference type="SAM" id="MobiDB-lite"/>
    </source>
</evidence>
<evidence type="ECO:0000313" key="4">
    <source>
        <dbReference type="EMBL" id="KUJ11340.1"/>
    </source>
</evidence>
<dbReference type="CDD" id="cd00067">
    <property type="entry name" value="GAL4"/>
    <property type="match status" value="1"/>
</dbReference>
<dbReference type="SMART" id="SM00066">
    <property type="entry name" value="GAL4"/>
    <property type="match status" value="1"/>
</dbReference>
<accession>A0A194WTQ9</accession>
<feature type="domain" description="Zn(2)-C6 fungal-type" evidence="3">
    <location>
        <begin position="11"/>
        <end position="39"/>
    </location>
</feature>
<dbReference type="GO" id="GO:0000981">
    <property type="term" value="F:DNA-binding transcription factor activity, RNA polymerase II-specific"/>
    <property type="evidence" value="ECO:0007669"/>
    <property type="project" value="InterPro"/>
</dbReference>
<dbReference type="RefSeq" id="XP_018065695.1">
    <property type="nucleotide sequence ID" value="XM_018223031.1"/>
</dbReference>
<sequence length="491" mass="55080">MARLGVGKSGGCRNCRRRKVKCDEHRPGCKRCEKSNQECEGYTREHRFVDENFRTEKHVKKKASTETPQPDPRSSQDIILHSNSSSGLTAMNLEIHAFQDNIFMSFLLSNLFSGIPVVTPWLRLHAEDTSSASAQLSTRALSTVFFGRTHYQHNITARGYNLYGQALISLNQDLQDSKKGQSLSVVKTAMALELYEFIASNTSGWIKHAGGVGRLLELRGPQLHQSPQGREIFEASRAIIALGYLVKRKRCFLESTEWKTIPWALEPEAKTSVMFLHDIACDLPGVMEDVDQLQSPQMSPEEFIKHHAFVSGRITSCLKELYGWRASWQRQNPHACWEVLSTDSTTGSILFPLVFNYKSLIEANALTFYNALLLLLLKVASQVIGPQFDPSTCAAHLPRGLRYEPLIPPGLAPNAQAIAYEICKSVEYLLGAERRRAGAFFLLFPLRVAWQAFNPVDMEAVWLQGIMRIIADSTGFEVSRGLMGEVVQSED</sequence>
<evidence type="ECO:0000259" key="3">
    <source>
        <dbReference type="PROSITE" id="PS50048"/>
    </source>
</evidence>
<dbReference type="InterPro" id="IPR036864">
    <property type="entry name" value="Zn2-C6_fun-type_DNA-bd_sf"/>
</dbReference>
<feature type="compositionally biased region" description="Polar residues" evidence="2">
    <location>
        <begin position="65"/>
        <end position="76"/>
    </location>
</feature>
<dbReference type="PANTHER" id="PTHR38111">
    <property type="entry name" value="ZN(2)-C6 FUNGAL-TYPE DOMAIN-CONTAINING PROTEIN-RELATED"/>
    <property type="match status" value="1"/>
</dbReference>
<dbReference type="InterPro" id="IPR053178">
    <property type="entry name" value="Osmoadaptation_assoc"/>
</dbReference>
<organism evidence="4 5">
    <name type="scientific">Mollisia scopiformis</name>
    <name type="common">Conifer needle endophyte fungus</name>
    <name type="synonym">Phialocephala scopiformis</name>
    <dbReference type="NCBI Taxonomy" id="149040"/>
    <lineage>
        <taxon>Eukaryota</taxon>
        <taxon>Fungi</taxon>
        <taxon>Dikarya</taxon>
        <taxon>Ascomycota</taxon>
        <taxon>Pezizomycotina</taxon>
        <taxon>Leotiomycetes</taxon>
        <taxon>Helotiales</taxon>
        <taxon>Mollisiaceae</taxon>
        <taxon>Mollisia</taxon>
    </lineage>
</organism>
<dbReference type="SUPFAM" id="SSF57701">
    <property type="entry name" value="Zn2/Cys6 DNA-binding domain"/>
    <property type="match status" value="1"/>
</dbReference>
<protein>
    <recommendedName>
        <fullName evidence="3">Zn(2)-C6 fungal-type domain-containing protein</fullName>
    </recommendedName>
</protein>
<dbReference type="Proteomes" id="UP000070700">
    <property type="component" value="Unassembled WGS sequence"/>
</dbReference>
<dbReference type="OrthoDB" id="3525185at2759"/>
<proteinExistence type="predicted"/>